<dbReference type="RefSeq" id="WP_157390509.1">
    <property type="nucleotide sequence ID" value="NZ_WRPP01000005.1"/>
</dbReference>
<evidence type="ECO:0000259" key="4">
    <source>
        <dbReference type="SMART" id="SM00822"/>
    </source>
</evidence>
<dbReference type="GO" id="GO:0016491">
    <property type="term" value="F:oxidoreductase activity"/>
    <property type="evidence" value="ECO:0007669"/>
    <property type="project" value="UniProtKB-KW"/>
</dbReference>
<dbReference type="AlphaFoldDB" id="A0A7K1V2X1"/>
<gene>
    <name evidence="5" type="ORF">GPX89_27465</name>
</gene>
<dbReference type="GO" id="GO:0016020">
    <property type="term" value="C:membrane"/>
    <property type="evidence" value="ECO:0007669"/>
    <property type="project" value="TreeGrafter"/>
</dbReference>
<protein>
    <submittedName>
        <fullName evidence="5">SDR family NAD(P)-dependent oxidoreductase</fullName>
    </submittedName>
</protein>
<accession>A0A7K1V2X1</accession>
<keyword evidence="6" id="KW-1185">Reference proteome</keyword>
<dbReference type="Proteomes" id="UP000466794">
    <property type="component" value="Unassembled WGS sequence"/>
</dbReference>
<keyword evidence="2" id="KW-0560">Oxidoreductase</keyword>
<dbReference type="SUPFAM" id="SSF51735">
    <property type="entry name" value="NAD(P)-binding Rossmann-fold domains"/>
    <property type="match status" value="1"/>
</dbReference>
<evidence type="ECO:0000313" key="5">
    <source>
        <dbReference type="EMBL" id="MVU80976.1"/>
    </source>
</evidence>
<dbReference type="InterPro" id="IPR020904">
    <property type="entry name" value="Sc_DH/Rdtase_CS"/>
</dbReference>
<dbReference type="CDD" id="cd05374">
    <property type="entry name" value="17beta-HSD-like_SDR_c"/>
    <property type="match status" value="1"/>
</dbReference>
<feature type="domain" description="Ketoreductase" evidence="4">
    <location>
        <begin position="7"/>
        <end position="177"/>
    </location>
</feature>
<evidence type="ECO:0000256" key="1">
    <source>
        <dbReference type="ARBA" id="ARBA00006484"/>
    </source>
</evidence>
<dbReference type="PRINTS" id="PR00081">
    <property type="entry name" value="GDHRDH"/>
</dbReference>
<evidence type="ECO:0000313" key="6">
    <source>
        <dbReference type="Proteomes" id="UP000466794"/>
    </source>
</evidence>
<comment type="similarity">
    <text evidence="1 3">Belongs to the short-chain dehydrogenases/reductases (SDR) family.</text>
</comment>
<dbReference type="InterPro" id="IPR036291">
    <property type="entry name" value="NAD(P)-bd_dom_sf"/>
</dbReference>
<dbReference type="EMBL" id="WRPP01000005">
    <property type="protein sequence ID" value="MVU80976.1"/>
    <property type="molecule type" value="Genomic_DNA"/>
</dbReference>
<sequence>MSSNTTRTVVVTGASSGIGKATAAAFAAQGHKVIGTSRNPETLAEGDRAPGVEYRALDLTDSASIERFTAELGPVDVLINNAGESQAGPLAELPGEAIERLFRLNVFGAIALTQAVLPGMRTRGYGRIVMVGSMLGSFPMAYRSSYVATKAAIRGFATAARFEESPFGVWITTVEPGQINTGLSERRMKYLNEGSPHTAEFTKFMGVLDSKMSKGIPPEKVAETIVSAADSERPKPLYAVGSNAPVMFAVRRILPRTVMERLIASAHGMKR</sequence>
<dbReference type="PANTHER" id="PTHR44196">
    <property type="entry name" value="DEHYDROGENASE/REDUCTASE SDR FAMILY MEMBER 7B"/>
    <property type="match status" value="1"/>
</dbReference>
<dbReference type="Gene3D" id="3.40.50.720">
    <property type="entry name" value="NAD(P)-binding Rossmann-like Domain"/>
    <property type="match status" value="1"/>
</dbReference>
<dbReference type="Pfam" id="PF00106">
    <property type="entry name" value="adh_short"/>
    <property type="match status" value="1"/>
</dbReference>
<proteinExistence type="inferred from homology"/>
<dbReference type="PROSITE" id="PS00061">
    <property type="entry name" value="ADH_SHORT"/>
    <property type="match status" value="1"/>
</dbReference>
<organism evidence="5 6">
    <name type="scientific">Nocardia terrae</name>
    <dbReference type="NCBI Taxonomy" id="2675851"/>
    <lineage>
        <taxon>Bacteria</taxon>
        <taxon>Bacillati</taxon>
        <taxon>Actinomycetota</taxon>
        <taxon>Actinomycetes</taxon>
        <taxon>Mycobacteriales</taxon>
        <taxon>Nocardiaceae</taxon>
        <taxon>Nocardia</taxon>
    </lineage>
</organism>
<evidence type="ECO:0000256" key="2">
    <source>
        <dbReference type="ARBA" id="ARBA00023002"/>
    </source>
</evidence>
<dbReference type="SMART" id="SM00822">
    <property type="entry name" value="PKS_KR"/>
    <property type="match status" value="1"/>
</dbReference>
<evidence type="ECO:0000256" key="3">
    <source>
        <dbReference type="RuleBase" id="RU000363"/>
    </source>
</evidence>
<comment type="caution">
    <text evidence="5">The sequence shown here is derived from an EMBL/GenBank/DDBJ whole genome shotgun (WGS) entry which is preliminary data.</text>
</comment>
<dbReference type="PANTHER" id="PTHR44196:SF1">
    <property type="entry name" value="DEHYDROGENASE_REDUCTASE SDR FAMILY MEMBER 7B"/>
    <property type="match status" value="1"/>
</dbReference>
<dbReference type="InterPro" id="IPR057326">
    <property type="entry name" value="KR_dom"/>
</dbReference>
<dbReference type="PRINTS" id="PR00080">
    <property type="entry name" value="SDRFAMILY"/>
</dbReference>
<name>A0A7K1V2X1_9NOCA</name>
<reference evidence="5 6" key="1">
    <citation type="submission" date="2019-12" db="EMBL/GenBank/DDBJ databases">
        <title>Nocardia sp. nov. ET3-3 isolated from soil.</title>
        <authorList>
            <person name="Kanchanasin P."/>
            <person name="Tanasupawat S."/>
            <person name="Yuki M."/>
            <person name="Kudo T."/>
        </authorList>
    </citation>
    <scope>NUCLEOTIDE SEQUENCE [LARGE SCALE GENOMIC DNA]</scope>
    <source>
        <strain evidence="5 6">ET3-3</strain>
    </source>
</reference>
<dbReference type="InterPro" id="IPR002347">
    <property type="entry name" value="SDR_fam"/>
</dbReference>